<feature type="non-terminal residue" evidence="2">
    <location>
        <position position="1"/>
    </location>
</feature>
<dbReference type="GO" id="GO:0005739">
    <property type="term" value="C:mitochondrion"/>
    <property type="evidence" value="ECO:0007669"/>
    <property type="project" value="GOC"/>
</dbReference>
<reference evidence="2" key="1">
    <citation type="submission" date="2021-02" db="EMBL/GenBank/DDBJ databases">
        <authorList>
            <person name="Nowell W R."/>
        </authorList>
    </citation>
    <scope>NUCLEOTIDE SEQUENCE</scope>
</reference>
<name>A0A820PP28_9BILA</name>
<dbReference type="Pfam" id="PF08997">
    <property type="entry name" value="UCR_6-4kD"/>
    <property type="match status" value="1"/>
</dbReference>
<gene>
    <name evidence="2" type="ORF">HFQ381_LOCUS20455</name>
</gene>
<dbReference type="Gene3D" id="1.20.5.220">
    <property type="match status" value="1"/>
</dbReference>
<accession>A0A820PP28</accession>
<evidence type="ECO:0000313" key="3">
    <source>
        <dbReference type="Proteomes" id="UP000663851"/>
    </source>
</evidence>
<comment type="caution">
    <text evidence="2">The sequence shown here is derived from an EMBL/GenBank/DDBJ whole genome shotgun (WGS) entry which is preliminary data.</text>
</comment>
<protein>
    <submittedName>
        <fullName evidence="2">Uncharacterized protein</fullName>
    </submittedName>
</protein>
<dbReference type="GO" id="GO:0006122">
    <property type="term" value="P:mitochondrial electron transport, ubiquinol to cytochrome c"/>
    <property type="evidence" value="ECO:0007669"/>
    <property type="project" value="InterPro"/>
</dbReference>
<evidence type="ECO:0000256" key="1">
    <source>
        <dbReference type="SAM" id="Phobius"/>
    </source>
</evidence>
<dbReference type="AlphaFoldDB" id="A0A820PP28"/>
<sequence length="97" mass="11058">IHCKKRTLFTLMDYYLSRLPGVGRFTGPRHFQIFKNLAPSLALFGGSVGLYFLYITDWKVTNTNIPIYGRKFEEMKRAALIEKHGQKAVDDGTASDD</sequence>
<dbReference type="SUPFAM" id="SSF81518">
    <property type="entry name" value="Subunit XI (6.4 kDa protein) of cytochrome bc1 complex (Ubiquinol-cytochrome c reductase)"/>
    <property type="match status" value="1"/>
</dbReference>
<keyword evidence="1" id="KW-0472">Membrane</keyword>
<proteinExistence type="predicted"/>
<dbReference type="InterPro" id="IPR015089">
    <property type="entry name" value="UQCR"/>
</dbReference>
<dbReference type="Proteomes" id="UP000663851">
    <property type="component" value="Unassembled WGS sequence"/>
</dbReference>
<organism evidence="2 3">
    <name type="scientific">Rotaria socialis</name>
    <dbReference type="NCBI Taxonomy" id="392032"/>
    <lineage>
        <taxon>Eukaryota</taxon>
        <taxon>Metazoa</taxon>
        <taxon>Spiralia</taxon>
        <taxon>Gnathifera</taxon>
        <taxon>Rotifera</taxon>
        <taxon>Eurotatoria</taxon>
        <taxon>Bdelloidea</taxon>
        <taxon>Philodinida</taxon>
        <taxon>Philodinidae</taxon>
        <taxon>Rotaria</taxon>
    </lineage>
</organism>
<keyword evidence="1" id="KW-0812">Transmembrane</keyword>
<dbReference type="EMBL" id="CAJOBO010001750">
    <property type="protein sequence ID" value="CAF4406250.1"/>
    <property type="molecule type" value="Genomic_DNA"/>
</dbReference>
<feature type="transmembrane region" description="Helical" evidence="1">
    <location>
        <begin position="33"/>
        <end position="54"/>
    </location>
</feature>
<keyword evidence="1" id="KW-1133">Transmembrane helix</keyword>
<dbReference type="InterPro" id="IPR029027">
    <property type="entry name" value="Single_a-helix_sf"/>
</dbReference>
<evidence type="ECO:0000313" key="2">
    <source>
        <dbReference type="EMBL" id="CAF4406250.1"/>
    </source>
</evidence>